<dbReference type="Pfam" id="PF13466">
    <property type="entry name" value="STAS_2"/>
    <property type="match status" value="1"/>
</dbReference>
<evidence type="ECO:0000313" key="3">
    <source>
        <dbReference type="Proteomes" id="UP001165283"/>
    </source>
</evidence>
<evidence type="ECO:0000259" key="1">
    <source>
        <dbReference type="PROSITE" id="PS50801"/>
    </source>
</evidence>
<proteinExistence type="predicted"/>
<gene>
    <name evidence="2" type="ORF">KDL28_18285</name>
</gene>
<comment type="caution">
    <text evidence="2">The sequence shown here is derived from an EMBL/GenBank/DDBJ whole genome shotgun (WGS) entry which is preliminary data.</text>
</comment>
<dbReference type="InterPro" id="IPR036513">
    <property type="entry name" value="STAS_dom_sf"/>
</dbReference>
<evidence type="ECO:0000313" key="2">
    <source>
        <dbReference type="EMBL" id="MCO1657013.1"/>
    </source>
</evidence>
<dbReference type="InterPro" id="IPR002645">
    <property type="entry name" value="STAS_dom"/>
</dbReference>
<sequence>MIDCERVSAEGDERRVRVVGEVDLASAPRLRSLLLDELERVGGGRFVVDLGGIGFFSAAGLHVLEDVAAAADGCGAELVLRPLSSTVALVLSSCDGALAAHGPTTE</sequence>
<protein>
    <submittedName>
        <fullName evidence="2">Anti-sigma factor antagonist</fullName>
    </submittedName>
</protein>
<dbReference type="Proteomes" id="UP001165283">
    <property type="component" value="Unassembled WGS sequence"/>
</dbReference>
<feature type="domain" description="STAS" evidence="1">
    <location>
        <begin position="16"/>
        <end position="91"/>
    </location>
</feature>
<dbReference type="SUPFAM" id="SSF52091">
    <property type="entry name" value="SpoIIaa-like"/>
    <property type="match status" value="1"/>
</dbReference>
<dbReference type="EMBL" id="JAGSOV010000039">
    <property type="protein sequence ID" value="MCO1657013.1"/>
    <property type="molecule type" value="Genomic_DNA"/>
</dbReference>
<dbReference type="Gene3D" id="3.30.750.24">
    <property type="entry name" value="STAS domain"/>
    <property type="match status" value="1"/>
</dbReference>
<reference evidence="2" key="1">
    <citation type="submission" date="2021-04" db="EMBL/GenBank/DDBJ databases">
        <title>Pseudonocardia sp. nov., isolated from sandy soil of mangrove forest.</title>
        <authorList>
            <person name="Zan Z."/>
            <person name="Huang R."/>
            <person name="Liu W."/>
        </authorList>
    </citation>
    <scope>NUCLEOTIDE SEQUENCE</scope>
    <source>
        <strain evidence="2">S2-4</strain>
    </source>
</reference>
<name>A0ABT1A1X7_9PSEU</name>
<keyword evidence="3" id="KW-1185">Reference proteome</keyword>
<dbReference type="RefSeq" id="WP_252440298.1">
    <property type="nucleotide sequence ID" value="NZ_JAGSOV010000039.1"/>
</dbReference>
<dbReference type="PROSITE" id="PS50801">
    <property type="entry name" value="STAS"/>
    <property type="match status" value="1"/>
</dbReference>
<organism evidence="2 3">
    <name type="scientific">Pseudonocardia humida</name>
    <dbReference type="NCBI Taxonomy" id="2800819"/>
    <lineage>
        <taxon>Bacteria</taxon>
        <taxon>Bacillati</taxon>
        <taxon>Actinomycetota</taxon>
        <taxon>Actinomycetes</taxon>
        <taxon>Pseudonocardiales</taxon>
        <taxon>Pseudonocardiaceae</taxon>
        <taxon>Pseudonocardia</taxon>
    </lineage>
</organism>
<dbReference type="CDD" id="cd07043">
    <property type="entry name" value="STAS_anti-anti-sigma_factors"/>
    <property type="match status" value="1"/>
</dbReference>
<accession>A0ABT1A1X7</accession>
<dbReference type="InterPro" id="IPR058548">
    <property type="entry name" value="MlaB-like_STAS"/>
</dbReference>